<keyword evidence="13" id="KW-1185">Reference proteome</keyword>
<feature type="binding site" evidence="7">
    <location>
        <position position="260"/>
    </location>
    <ligand>
        <name>Mg(2+)</name>
        <dbReference type="ChEBI" id="CHEBI:18420"/>
        <label>1</label>
    </ligand>
</feature>
<dbReference type="EC" id="3.1.-.-" evidence="9"/>
<evidence type="ECO:0000313" key="12">
    <source>
        <dbReference type="EMBL" id="OQR83822.1"/>
    </source>
</evidence>
<feature type="binding site" evidence="7">
    <location>
        <position position="356"/>
    </location>
    <ligand>
        <name>Mg(2+)</name>
        <dbReference type="ChEBI" id="CHEBI:18420"/>
        <label>1</label>
    </ligand>
</feature>
<feature type="binding site" evidence="7">
    <location>
        <position position="355"/>
    </location>
    <ligand>
        <name>Mg(2+)</name>
        <dbReference type="ChEBI" id="CHEBI:18420"/>
        <label>1</label>
    </ligand>
</feature>
<dbReference type="GO" id="GO:0005634">
    <property type="term" value="C:nucleus"/>
    <property type="evidence" value="ECO:0007669"/>
    <property type="project" value="TreeGrafter"/>
</dbReference>
<evidence type="ECO:0000313" key="13">
    <source>
        <dbReference type="Proteomes" id="UP000243579"/>
    </source>
</evidence>
<dbReference type="GO" id="GO:0003677">
    <property type="term" value="F:DNA binding"/>
    <property type="evidence" value="ECO:0007669"/>
    <property type="project" value="InterPro"/>
</dbReference>
<dbReference type="GO" id="GO:0008311">
    <property type="term" value="F:double-stranded DNA 3'-5' DNA exonuclease activity"/>
    <property type="evidence" value="ECO:0007669"/>
    <property type="project" value="TreeGrafter"/>
</dbReference>
<dbReference type="Pfam" id="PF03372">
    <property type="entry name" value="Exo_endo_phos"/>
    <property type="match status" value="1"/>
</dbReference>
<dbReference type="Gene3D" id="3.60.10.10">
    <property type="entry name" value="Endonuclease/exonuclease/phosphatase"/>
    <property type="match status" value="1"/>
</dbReference>
<evidence type="ECO:0000259" key="11">
    <source>
        <dbReference type="Pfam" id="PF03372"/>
    </source>
</evidence>
<dbReference type="GO" id="GO:0046872">
    <property type="term" value="F:metal ion binding"/>
    <property type="evidence" value="ECO:0007669"/>
    <property type="project" value="UniProtKB-KW"/>
</dbReference>
<keyword evidence="5 7" id="KW-0460">Magnesium</keyword>
<comment type="cofactor">
    <cofactor evidence="1">
        <name>Mn(2+)</name>
        <dbReference type="ChEBI" id="CHEBI:29035"/>
    </cofactor>
</comment>
<dbReference type="SUPFAM" id="SSF56219">
    <property type="entry name" value="DNase I-like"/>
    <property type="match status" value="1"/>
</dbReference>
<evidence type="ECO:0000256" key="5">
    <source>
        <dbReference type="ARBA" id="ARBA00022842"/>
    </source>
</evidence>
<feature type="region of interest" description="Disordered" evidence="10">
    <location>
        <begin position="1"/>
        <end position="57"/>
    </location>
</feature>
<dbReference type="CDD" id="cd09087">
    <property type="entry name" value="Ape1-like_AP-endo"/>
    <property type="match status" value="1"/>
</dbReference>
<dbReference type="OrthoDB" id="498125at2759"/>
<evidence type="ECO:0000256" key="3">
    <source>
        <dbReference type="ARBA" id="ARBA00022723"/>
    </source>
</evidence>
<protein>
    <recommendedName>
        <fullName evidence="9">DNA-(apurinic or apyrimidinic site) endonuclease</fullName>
        <ecNumber evidence="9">3.1.-.-</ecNumber>
    </recommendedName>
</protein>
<evidence type="ECO:0000256" key="4">
    <source>
        <dbReference type="ARBA" id="ARBA00022801"/>
    </source>
</evidence>
<feature type="active site" evidence="6">
    <location>
        <position position="218"/>
    </location>
</feature>
<feature type="site" description="Transition state stabilizer" evidence="8">
    <location>
        <position position="260"/>
    </location>
</feature>
<dbReference type="PANTHER" id="PTHR22748">
    <property type="entry name" value="AP ENDONUCLEASE"/>
    <property type="match status" value="1"/>
</dbReference>
<evidence type="ECO:0000256" key="9">
    <source>
        <dbReference type="RuleBase" id="RU362131"/>
    </source>
</evidence>
<evidence type="ECO:0000256" key="10">
    <source>
        <dbReference type="SAM" id="MobiDB-lite"/>
    </source>
</evidence>
<keyword evidence="9" id="KW-0234">DNA repair</keyword>
<feature type="binding site" evidence="7">
    <location>
        <position position="143"/>
    </location>
    <ligand>
        <name>Mg(2+)</name>
        <dbReference type="ChEBI" id="CHEBI:18420"/>
        <label>1</label>
    </ligand>
</feature>
<feature type="binding site" evidence="7">
    <location>
        <position position="258"/>
    </location>
    <ligand>
        <name>Mg(2+)</name>
        <dbReference type="ChEBI" id="CHEBI:18420"/>
        <label>1</label>
    </ligand>
</feature>
<feature type="active site" description="Proton donor/acceptor" evidence="6">
    <location>
        <position position="258"/>
    </location>
</feature>
<dbReference type="InterPro" id="IPR005135">
    <property type="entry name" value="Endo/exonuclease/phosphatase"/>
</dbReference>
<gene>
    <name evidence="12" type="ORF">ACHHYP_14250</name>
</gene>
<feature type="site" description="Interaction with DNA substrate" evidence="8">
    <location>
        <position position="356"/>
    </location>
</feature>
<sequence>MAGKRKTTKEEDKRPAKRNTRASEKKAEAPMQDVADETAEEATKEATSEAKAKSGWSFLKAPKGDQLKKTTKKAAAPVADVEFPPLTPEDEVAFDAIIPAPSATAQFRIVAWNVNGLRAVLKKDNYFRAYIARENPDVLCLSETKIDDASLGAVRQVLPQYPHQIWKCATQKGYSGTAVFSKTKPLSVLDEIVVDGAVDNEGRFIAVEFDHFWLVHTYVPNAGQKLDRLDYRTKQWDVALFAKLKELEKSKPVVWCGDLNVAHEEIDIHDPKGNRNKSAGFTDAERNSFGSLLTDGFVDTFRHKYPEAQTYSYFSYRFGARGKNKGWRLDYFVASASLMPHVEDSVIRSAITGSDHLPIALTLSGFPDA</sequence>
<name>A0A1V9YDQ5_ACHHY</name>
<dbReference type="Proteomes" id="UP000243579">
    <property type="component" value="Unassembled WGS sequence"/>
</dbReference>
<dbReference type="PANTHER" id="PTHR22748:SF6">
    <property type="entry name" value="DNA-(APURINIC OR APYRIMIDINIC SITE) ENDONUCLEASE"/>
    <property type="match status" value="1"/>
</dbReference>
<feature type="compositionally biased region" description="Basic and acidic residues" evidence="10">
    <location>
        <begin position="41"/>
        <end position="52"/>
    </location>
</feature>
<dbReference type="NCBIfam" id="TIGR00633">
    <property type="entry name" value="xth"/>
    <property type="match status" value="1"/>
</dbReference>
<dbReference type="PROSITE" id="PS00727">
    <property type="entry name" value="AP_NUCLEASE_F1_2"/>
    <property type="match status" value="1"/>
</dbReference>
<evidence type="ECO:0000256" key="8">
    <source>
        <dbReference type="PIRSR" id="PIRSR604808-3"/>
    </source>
</evidence>
<accession>A0A1V9YDQ5</accession>
<keyword evidence="9" id="KW-0227">DNA damage</keyword>
<feature type="site" description="Important for catalytic activity" evidence="8">
    <location>
        <position position="330"/>
    </location>
</feature>
<keyword evidence="4" id="KW-0378">Hydrolase</keyword>
<proteinExistence type="inferred from homology"/>
<comment type="similarity">
    <text evidence="2 9">Belongs to the DNA repair enzymes AP/ExoA family.</text>
</comment>
<dbReference type="PROSITE" id="PS51435">
    <property type="entry name" value="AP_NUCLEASE_F1_4"/>
    <property type="match status" value="1"/>
</dbReference>
<organism evidence="12 13">
    <name type="scientific">Achlya hypogyna</name>
    <name type="common">Oomycete</name>
    <name type="synonym">Protoachlya hypogyna</name>
    <dbReference type="NCBI Taxonomy" id="1202772"/>
    <lineage>
        <taxon>Eukaryota</taxon>
        <taxon>Sar</taxon>
        <taxon>Stramenopiles</taxon>
        <taxon>Oomycota</taxon>
        <taxon>Saprolegniomycetes</taxon>
        <taxon>Saprolegniales</taxon>
        <taxon>Achlyaceae</taxon>
        <taxon>Achlya</taxon>
    </lineage>
</organism>
<feature type="binding site" evidence="7">
    <location>
        <position position="113"/>
    </location>
    <ligand>
        <name>Mg(2+)</name>
        <dbReference type="ChEBI" id="CHEBI:18420"/>
        <label>1</label>
    </ligand>
</feature>
<dbReference type="InterPro" id="IPR036691">
    <property type="entry name" value="Endo/exonu/phosph_ase_sf"/>
</dbReference>
<comment type="cofactor">
    <cofactor evidence="7 9">
        <name>Mg(2+)</name>
        <dbReference type="ChEBI" id="CHEBI:18420"/>
    </cofactor>
    <cofactor evidence="7 9">
        <name>Mn(2+)</name>
        <dbReference type="ChEBI" id="CHEBI:29035"/>
    </cofactor>
    <text evidence="7 9">Probably binds two magnesium or manganese ions per subunit.</text>
</comment>
<comment type="caution">
    <text evidence="12">The sequence shown here is derived from an EMBL/GenBank/DDBJ whole genome shotgun (WGS) entry which is preliminary data.</text>
</comment>
<keyword evidence="7" id="KW-0464">Manganese</keyword>
<dbReference type="GO" id="GO:0008081">
    <property type="term" value="F:phosphoric diester hydrolase activity"/>
    <property type="evidence" value="ECO:0007669"/>
    <property type="project" value="TreeGrafter"/>
</dbReference>
<dbReference type="STRING" id="1202772.A0A1V9YDQ5"/>
<dbReference type="GO" id="GO:0006284">
    <property type="term" value="P:base-excision repair"/>
    <property type="evidence" value="ECO:0007669"/>
    <property type="project" value="TreeGrafter"/>
</dbReference>
<evidence type="ECO:0000256" key="1">
    <source>
        <dbReference type="ARBA" id="ARBA00001936"/>
    </source>
</evidence>
<reference evidence="12 13" key="1">
    <citation type="journal article" date="2014" name="Genome Biol. Evol.">
        <title>The secreted proteins of Achlya hypogyna and Thraustotheca clavata identify the ancestral oomycete secretome and reveal gene acquisitions by horizontal gene transfer.</title>
        <authorList>
            <person name="Misner I."/>
            <person name="Blouin N."/>
            <person name="Leonard G."/>
            <person name="Richards T.A."/>
            <person name="Lane C.E."/>
        </authorList>
    </citation>
    <scope>NUCLEOTIDE SEQUENCE [LARGE SCALE GENOMIC DNA]</scope>
    <source>
        <strain evidence="12 13">ATCC 48635</strain>
    </source>
</reference>
<dbReference type="InterPro" id="IPR004808">
    <property type="entry name" value="AP_endonuc_1"/>
</dbReference>
<dbReference type="EMBL" id="JNBR01002066">
    <property type="protein sequence ID" value="OQR83822.1"/>
    <property type="molecule type" value="Genomic_DNA"/>
</dbReference>
<dbReference type="InterPro" id="IPR020848">
    <property type="entry name" value="AP_endonuclease_F1_CS"/>
</dbReference>
<dbReference type="NCBIfam" id="TIGR00195">
    <property type="entry name" value="exoDNase_III"/>
    <property type="match status" value="1"/>
</dbReference>
<dbReference type="GO" id="GO:0003906">
    <property type="term" value="F:DNA-(apurinic or apyrimidinic site) endonuclease activity"/>
    <property type="evidence" value="ECO:0007669"/>
    <property type="project" value="TreeGrafter"/>
</dbReference>
<dbReference type="PROSITE" id="PS00728">
    <property type="entry name" value="AP_NUCLEASE_F1_3"/>
    <property type="match status" value="1"/>
</dbReference>
<evidence type="ECO:0000256" key="2">
    <source>
        <dbReference type="ARBA" id="ARBA00007092"/>
    </source>
</evidence>
<feature type="domain" description="Endonuclease/exonuclease/phosphatase" evidence="11">
    <location>
        <begin position="111"/>
        <end position="356"/>
    </location>
</feature>
<keyword evidence="3 7" id="KW-0479">Metal-binding</keyword>
<feature type="active site" description="Proton acceptor" evidence="6">
    <location>
        <position position="356"/>
    </location>
</feature>
<evidence type="ECO:0000256" key="7">
    <source>
        <dbReference type="PIRSR" id="PIRSR604808-2"/>
    </source>
</evidence>
<dbReference type="AlphaFoldDB" id="A0A1V9YDQ5"/>
<evidence type="ECO:0000256" key="6">
    <source>
        <dbReference type="PIRSR" id="PIRSR604808-1"/>
    </source>
</evidence>